<dbReference type="InterPro" id="IPR020568">
    <property type="entry name" value="Ribosomal_Su5_D2-typ_SF"/>
</dbReference>
<comment type="induction">
    <text evidence="14">By heat shock.</text>
</comment>
<keyword evidence="2 14" id="KW-0963">Cytoplasm</keyword>
<comment type="catalytic activity">
    <reaction evidence="9 14 15 18">
        <text>Hydrolysis of proteins in presence of ATP.</text>
        <dbReference type="EC" id="3.4.21.53"/>
    </reaction>
</comment>
<dbReference type="GO" id="GO:0043565">
    <property type="term" value="F:sequence-specific DNA binding"/>
    <property type="evidence" value="ECO:0007669"/>
    <property type="project" value="UniProtKB-UniRule"/>
</dbReference>
<dbReference type="NCBIfam" id="TIGR00763">
    <property type="entry name" value="lon"/>
    <property type="match status" value="1"/>
</dbReference>
<evidence type="ECO:0000256" key="4">
    <source>
        <dbReference type="ARBA" id="ARBA00022741"/>
    </source>
</evidence>
<evidence type="ECO:0000256" key="1">
    <source>
        <dbReference type="ARBA" id="ARBA00004496"/>
    </source>
</evidence>
<evidence type="ECO:0000256" key="17">
    <source>
        <dbReference type="PIRSR" id="PIRSR001174-2"/>
    </source>
</evidence>
<protein>
    <recommendedName>
        <fullName evidence="12 14">Lon protease</fullName>
        <ecNumber evidence="11 14">3.4.21.53</ecNumber>
    </recommendedName>
    <alternativeName>
        <fullName evidence="13 14">ATP-dependent protease La</fullName>
    </alternativeName>
</protein>
<comment type="subunit">
    <text evidence="14 15">Homohexamer. Organized in a ring with a central cavity.</text>
</comment>
<evidence type="ECO:0000256" key="10">
    <source>
        <dbReference type="ARBA" id="ARBA00053875"/>
    </source>
</evidence>
<dbReference type="EC" id="3.4.21.53" evidence="11 14"/>
<dbReference type="Pfam" id="PF22667">
    <property type="entry name" value="Lon_lid"/>
    <property type="match status" value="1"/>
</dbReference>
<accession>A0A8J6LUJ8</accession>
<dbReference type="Gene3D" id="1.20.5.5270">
    <property type="match status" value="1"/>
</dbReference>
<dbReference type="InterPro" id="IPR014721">
    <property type="entry name" value="Ribsml_uS5_D2-typ_fold_subgr"/>
</dbReference>
<sequence>MLSDFHLFDGQESIPALALRGLVLFPGDVMHFDVGREISVHAVEYALENGCNLYVVAQKDIRVDDPVADDLYAIGTVAKVKQILKMPGDGIKVLAKGLYRAKTIEMHTGGDMLTAVTERIDLPLPRRTTDSLLAKMRTVKQLFETYSLSGNKQAPKDILLGVLAEQEPARLVEFVCANTVLPYEVKQEILEQPTVIKQLDRLMVALEREINVLQIEREIYDKVKVQLEQNQRDFVLREQMRIIQSELGEDDDTADELDEMEAKILSLQVPQDTTDHLMKNLHRLSKMPPSSQEANLLQTYLETCLELPWNTYTKQNYSISSAKRILERDHYGLQKVKERILEFIAVSKIAPSSTGQILCLVGPPGVGKTSIAKSVAEAMGRNYVRISLGGVKDEAEIRGHRKTYIGAMPGRIIRAMADAGSQNPLILLDEVDKLGGDYKGDPSSALLEVLDKAQNSTFRDHYIEVEYDLSNVLFITSANDASQIPGPLYDRMEIIELDGYTDVEKFNIAKRHLVPKQLAAHGLTAAQLRFSKDAIFEMIDGYTREAGVRSLERQIASCCRKAAKAIVSGESEKISLTAKNLAHTLGRRKFEKDDDRHENRVGQVTGLAWTSVGGDTLPIEVIVLEGSGKTQFTGKLGEVMQESAQLAVSYVRSIADIYEIPGNFYKTKDIHIHAPEGAVPKDGPSAGVTMTTALVSALTELPVRGDVAMTGEITLHGDVLPIGGLKEKSMAAYKNGYTTVLIPQKNLPDLEDVDQEVKDHLQFIPVQKLSEVLQLALVRPTKKEARHQDLPAVPQQQPPREKGRRVRV</sequence>
<feature type="active site" evidence="14 16">
    <location>
        <position position="685"/>
    </location>
</feature>
<dbReference type="GO" id="GO:0004252">
    <property type="term" value="F:serine-type endopeptidase activity"/>
    <property type="evidence" value="ECO:0007669"/>
    <property type="project" value="UniProtKB-UniRule"/>
</dbReference>
<keyword evidence="3 14" id="KW-0645">Protease</keyword>
<dbReference type="GO" id="GO:0005737">
    <property type="term" value="C:cytoplasm"/>
    <property type="evidence" value="ECO:0007669"/>
    <property type="project" value="UniProtKB-SubCell"/>
</dbReference>
<dbReference type="InterPro" id="IPR027065">
    <property type="entry name" value="Lon_Prtase"/>
</dbReference>
<keyword evidence="5 14" id="KW-0378">Hydrolase</keyword>
<dbReference type="Pfam" id="PF02190">
    <property type="entry name" value="LON_substr_bdg"/>
    <property type="match status" value="1"/>
</dbReference>
<dbReference type="GO" id="GO:0016887">
    <property type="term" value="F:ATP hydrolysis activity"/>
    <property type="evidence" value="ECO:0007669"/>
    <property type="project" value="UniProtKB-UniRule"/>
</dbReference>
<dbReference type="Proteomes" id="UP000597668">
    <property type="component" value="Unassembled WGS sequence"/>
</dbReference>
<evidence type="ECO:0000259" key="21">
    <source>
        <dbReference type="PROSITE" id="PS51786"/>
    </source>
</evidence>
<name>A0A8J6LUJ8_9FIRM</name>
<dbReference type="Pfam" id="PF05362">
    <property type="entry name" value="Lon_C"/>
    <property type="match status" value="1"/>
</dbReference>
<dbReference type="InterPro" id="IPR003593">
    <property type="entry name" value="AAA+_ATPase"/>
</dbReference>
<evidence type="ECO:0000256" key="2">
    <source>
        <dbReference type="ARBA" id="ARBA00022490"/>
    </source>
</evidence>
<evidence type="ECO:0000256" key="7">
    <source>
        <dbReference type="ARBA" id="ARBA00022840"/>
    </source>
</evidence>
<dbReference type="EMBL" id="JACOGI010000001">
    <property type="protein sequence ID" value="MBC3515805.1"/>
    <property type="molecule type" value="Genomic_DNA"/>
</dbReference>
<dbReference type="PRINTS" id="PR00830">
    <property type="entry name" value="ENDOLAPTASE"/>
</dbReference>
<evidence type="ECO:0000313" key="23">
    <source>
        <dbReference type="EMBL" id="MBC3515805.1"/>
    </source>
</evidence>
<dbReference type="InterPro" id="IPR027543">
    <property type="entry name" value="Lon_bac"/>
</dbReference>
<comment type="similarity">
    <text evidence="14 15 18 19">Belongs to the peptidase S16 family.</text>
</comment>
<dbReference type="PIRSF" id="PIRSF001174">
    <property type="entry name" value="Lon_proteas"/>
    <property type="match status" value="1"/>
</dbReference>
<feature type="binding site" evidence="14 17">
    <location>
        <begin position="362"/>
        <end position="369"/>
    </location>
    <ligand>
        <name>ATP</name>
        <dbReference type="ChEBI" id="CHEBI:30616"/>
    </ligand>
</feature>
<dbReference type="SUPFAM" id="SSF52540">
    <property type="entry name" value="P-loop containing nucleoside triphosphate hydrolases"/>
    <property type="match status" value="1"/>
</dbReference>
<dbReference type="SUPFAM" id="SSF88697">
    <property type="entry name" value="PUA domain-like"/>
    <property type="match status" value="1"/>
</dbReference>
<evidence type="ECO:0000256" key="19">
    <source>
        <dbReference type="RuleBase" id="RU000591"/>
    </source>
</evidence>
<feature type="domain" description="Lon N-terminal" evidence="22">
    <location>
        <begin position="14"/>
        <end position="210"/>
    </location>
</feature>
<dbReference type="SMART" id="SM00464">
    <property type="entry name" value="LON"/>
    <property type="match status" value="1"/>
</dbReference>
<keyword evidence="7 14" id="KW-0067">ATP-binding</keyword>
<dbReference type="GO" id="GO:0005524">
    <property type="term" value="F:ATP binding"/>
    <property type="evidence" value="ECO:0007669"/>
    <property type="project" value="UniProtKB-UniRule"/>
</dbReference>
<dbReference type="PROSITE" id="PS51786">
    <property type="entry name" value="LON_PROTEOLYTIC"/>
    <property type="match status" value="1"/>
</dbReference>
<evidence type="ECO:0000256" key="16">
    <source>
        <dbReference type="PIRSR" id="PIRSR001174-1"/>
    </source>
</evidence>
<evidence type="ECO:0000256" key="12">
    <source>
        <dbReference type="ARBA" id="ARBA00071934"/>
    </source>
</evidence>
<feature type="active site" evidence="14 16">
    <location>
        <position position="728"/>
    </location>
</feature>
<evidence type="ECO:0000256" key="15">
    <source>
        <dbReference type="PIRNR" id="PIRNR001174"/>
    </source>
</evidence>
<keyword evidence="8 14" id="KW-0346">Stress response</keyword>
<dbReference type="AlphaFoldDB" id="A0A8J6LUJ8"/>
<gene>
    <name evidence="14 23" type="primary">lon</name>
    <name evidence="23" type="ORF">H8K20_05275</name>
</gene>
<keyword evidence="4 14" id="KW-0547">Nucleotide-binding</keyword>
<evidence type="ECO:0000256" key="13">
    <source>
        <dbReference type="ARBA" id="ARBA00082722"/>
    </source>
</evidence>
<dbReference type="Gene3D" id="3.30.230.10">
    <property type="match status" value="1"/>
</dbReference>
<evidence type="ECO:0000256" key="9">
    <source>
        <dbReference type="ARBA" id="ARBA00050665"/>
    </source>
</evidence>
<dbReference type="InterPro" id="IPR008268">
    <property type="entry name" value="Peptidase_S16_AS"/>
</dbReference>
<evidence type="ECO:0000256" key="18">
    <source>
        <dbReference type="PROSITE-ProRule" id="PRU01122"/>
    </source>
</evidence>
<evidence type="ECO:0000259" key="22">
    <source>
        <dbReference type="PROSITE" id="PS51787"/>
    </source>
</evidence>
<comment type="subcellular location">
    <subcellularLocation>
        <location evidence="1 14 15">Cytoplasm</location>
    </subcellularLocation>
</comment>
<dbReference type="Gene3D" id="1.10.8.60">
    <property type="match status" value="1"/>
</dbReference>
<evidence type="ECO:0000256" key="8">
    <source>
        <dbReference type="ARBA" id="ARBA00023016"/>
    </source>
</evidence>
<dbReference type="InterPro" id="IPR046336">
    <property type="entry name" value="Lon_prtase_N_sf"/>
</dbReference>
<keyword evidence="24" id="KW-1185">Reference proteome</keyword>
<dbReference type="Gene3D" id="2.30.130.40">
    <property type="entry name" value="LON domain-like"/>
    <property type="match status" value="1"/>
</dbReference>
<dbReference type="InterPro" id="IPR027417">
    <property type="entry name" value="P-loop_NTPase"/>
</dbReference>
<organism evidence="23 24">
    <name type="scientific">Neobittarella massiliensis</name>
    <name type="common">ex Bilen et al. 2018</name>
    <dbReference type="NCBI Taxonomy" id="2041842"/>
    <lineage>
        <taxon>Bacteria</taxon>
        <taxon>Bacillati</taxon>
        <taxon>Bacillota</taxon>
        <taxon>Clostridia</taxon>
        <taxon>Eubacteriales</taxon>
        <taxon>Oscillospiraceae</taxon>
        <taxon>Neobittarella (ex Bilen et al. 2018)</taxon>
    </lineage>
</organism>
<feature type="domain" description="Lon proteolytic" evidence="21">
    <location>
        <begin position="598"/>
        <end position="779"/>
    </location>
</feature>
<evidence type="ECO:0000256" key="14">
    <source>
        <dbReference type="HAMAP-Rule" id="MF_01973"/>
    </source>
</evidence>
<dbReference type="Pfam" id="PF00004">
    <property type="entry name" value="AAA"/>
    <property type="match status" value="1"/>
</dbReference>
<dbReference type="SUPFAM" id="SSF54211">
    <property type="entry name" value="Ribosomal protein S5 domain 2-like"/>
    <property type="match status" value="1"/>
</dbReference>
<dbReference type="GO" id="GO:0034605">
    <property type="term" value="P:cellular response to heat"/>
    <property type="evidence" value="ECO:0007669"/>
    <property type="project" value="UniProtKB-UniRule"/>
</dbReference>
<dbReference type="HAMAP" id="MF_01973">
    <property type="entry name" value="lon_bact"/>
    <property type="match status" value="1"/>
</dbReference>
<dbReference type="Gene3D" id="3.40.50.300">
    <property type="entry name" value="P-loop containing nucleotide triphosphate hydrolases"/>
    <property type="match status" value="1"/>
</dbReference>
<evidence type="ECO:0000256" key="3">
    <source>
        <dbReference type="ARBA" id="ARBA00022670"/>
    </source>
</evidence>
<proteinExistence type="evidence at transcript level"/>
<dbReference type="PROSITE" id="PS51787">
    <property type="entry name" value="LON_N"/>
    <property type="match status" value="1"/>
</dbReference>
<dbReference type="GO" id="GO:0006515">
    <property type="term" value="P:protein quality control for misfolded or incompletely synthesized proteins"/>
    <property type="evidence" value="ECO:0007669"/>
    <property type="project" value="UniProtKB-UniRule"/>
</dbReference>
<dbReference type="InterPro" id="IPR054594">
    <property type="entry name" value="Lon_lid"/>
</dbReference>
<dbReference type="GO" id="GO:0004176">
    <property type="term" value="F:ATP-dependent peptidase activity"/>
    <property type="evidence" value="ECO:0007669"/>
    <property type="project" value="UniProtKB-UniRule"/>
</dbReference>
<dbReference type="InterPro" id="IPR003959">
    <property type="entry name" value="ATPase_AAA_core"/>
</dbReference>
<dbReference type="SMART" id="SM00382">
    <property type="entry name" value="AAA"/>
    <property type="match status" value="1"/>
</dbReference>
<evidence type="ECO:0000256" key="6">
    <source>
        <dbReference type="ARBA" id="ARBA00022825"/>
    </source>
</evidence>
<dbReference type="FunFam" id="3.40.50.300:FF:000021">
    <property type="entry name" value="Lon protease homolog"/>
    <property type="match status" value="1"/>
</dbReference>
<dbReference type="InterPro" id="IPR015947">
    <property type="entry name" value="PUA-like_sf"/>
</dbReference>
<dbReference type="PROSITE" id="PS01046">
    <property type="entry name" value="LON_SER"/>
    <property type="match status" value="1"/>
</dbReference>
<comment type="caution">
    <text evidence="23">The sequence shown here is derived from an EMBL/GenBank/DDBJ whole genome shotgun (WGS) entry which is preliminary data.</text>
</comment>
<comment type="function">
    <text evidence="10 14">ATP-dependent serine protease that mediates the selective degradation of mutant and abnormal proteins as well as certain short-lived regulatory proteins. Required for cellular homeostasis and for survival from DNA damage and developmental changes induced by stress. Degrades polypeptides processively to yield small peptide fragments that are 5 to 10 amino acids long. Binds to DNA in a double-stranded, site-specific manner.</text>
</comment>
<feature type="region of interest" description="Disordered" evidence="20">
    <location>
        <begin position="783"/>
        <end position="808"/>
    </location>
</feature>
<evidence type="ECO:0000256" key="5">
    <source>
        <dbReference type="ARBA" id="ARBA00022801"/>
    </source>
</evidence>
<reference evidence="23" key="1">
    <citation type="submission" date="2020-08" db="EMBL/GenBank/DDBJ databases">
        <authorList>
            <person name="Liu C."/>
            <person name="Sun Q."/>
        </authorList>
    </citation>
    <scope>NUCLEOTIDE SEQUENCE</scope>
    <source>
        <strain evidence="23">NSJ-65</strain>
    </source>
</reference>
<evidence type="ECO:0000256" key="20">
    <source>
        <dbReference type="SAM" id="MobiDB-lite"/>
    </source>
</evidence>
<dbReference type="InterPro" id="IPR003111">
    <property type="entry name" value="Lon_prtase_N"/>
</dbReference>
<dbReference type="InterPro" id="IPR008269">
    <property type="entry name" value="Lon_proteolytic"/>
</dbReference>
<evidence type="ECO:0000313" key="24">
    <source>
        <dbReference type="Proteomes" id="UP000597668"/>
    </source>
</evidence>
<dbReference type="Gene3D" id="1.20.58.1480">
    <property type="match status" value="1"/>
</dbReference>
<dbReference type="InterPro" id="IPR004815">
    <property type="entry name" value="Lon_bac/euk-typ"/>
</dbReference>
<keyword evidence="6 14" id="KW-0720">Serine protease</keyword>
<dbReference type="PANTHER" id="PTHR10046">
    <property type="entry name" value="ATP DEPENDENT LON PROTEASE FAMILY MEMBER"/>
    <property type="match status" value="1"/>
</dbReference>
<dbReference type="CDD" id="cd19500">
    <property type="entry name" value="RecA-like_Lon"/>
    <property type="match status" value="1"/>
</dbReference>
<evidence type="ECO:0000256" key="11">
    <source>
        <dbReference type="ARBA" id="ARBA00066743"/>
    </source>
</evidence>